<gene>
    <name evidence="1" type="ORF">DS421_19g668050</name>
</gene>
<sequence>MELGRFDPTYSSELLKHMDKQNEILMEAYRSMLHESQKLQVEEEMLMHKLYEVMSAHGLIKKAASAVASATMTPLTVEAPPNKLLVLVAKVLFLILLSCCYLEKDDVFKGTLSSPFCDLGALVLPTHPGATIIDFRQFFSADTYSFSQFEVSVTV</sequence>
<dbReference type="PANTHER" id="PTHR37718">
    <property type="entry name" value="BNAC03G61340D PROTEIN"/>
    <property type="match status" value="1"/>
</dbReference>
<evidence type="ECO:0000313" key="1">
    <source>
        <dbReference type="EMBL" id="QHN79201.1"/>
    </source>
</evidence>
<reference evidence="1 2" key="1">
    <citation type="submission" date="2020-01" db="EMBL/GenBank/DDBJ databases">
        <title>Genome sequence of Arachis hypogaea, cultivar Shitouqi.</title>
        <authorList>
            <person name="Zhuang W."/>
            <person name="Chen H."/>
            <person name="Varshney R."/>
            <person name="Wang D."/>
            <person name="Ming R."/>
        </authorList>
    </citation>
    <scope>NUCLEOTIDE SEQUENCE [LARGE SCALE GENOMIC DNA]</scope>
    <source>
        <tissue evidence="1">Young leaf</tissue>
    </source>
</reference>
<dbReference type="AlphaFoldDB" id="A0A6B9VEU1"/>
<organism evidence="1 2">
    <name type="scientific">Arachis hypogaea</name>
    <name type="common">Peanut</name>
    <dbReference type="NCBI Taxonomy" id="3818"/>
    <lineage>
        <taxon>Eukaryota</taxon>
        <taxon>Viridiplantae</taxon>
        <taxon>Streptophyta</taxon>
        <taxon>Embryophyta</taxon>
        <taxon>Tracheophyta</taxon>
        <taxon>Spermatophyta</taxon>
        <taxon>Magnoliopsida</taxon>
        <taxon>eudicotyledons</taxon>
        <taxon>Gunneridae</taxon>
        <taxon>Pentapetalae</taxon>
        <taxon>rosids</taxon>
        <taxon>fabids</taxon>
        <taxon>Fabales</taxon>
        <taxon>Fabaceae</taxon>
        <taxon>Papilionoideae</taxon>
        <taxon>50 kb inversion clade</taxon>
        <taxon>dalbergioids sensu lato</taxon>
        <taxon>Dalbergieae</taxon>
        <taxon>Pterocarpus clade</taxon>
        <taxon>Arachis</taxon>
    </lineage>
</organism>
<dbReference type="EMBL" id="CP031001">
    <property type="protein sequence ID" value="QHN79201.1"/>
    <property type="molecule type" value="Genomic_DNA"/>
</dbReference>
<dbReference type="PANTHER" id="PTHR37718:SF2">
    <property type="entry name" value="OS03G0205150 PROTEIN"/>
    <property type="match status" value="1"/>
</dbReference>
<dbReference type="Proteomes" id="UP000464620">
    <property type="component" value="Chromosome B09"/>
</dbReference>
<evidence type="ECO:0000313" key="2">
    <source>
        <dbReference type="Proteomes" id="UP000464620"/>
    </source>
</evidence>
<accession>A0A6B9VEU1</accession>
<name>A0A6B9VEU1_ARAHY</name>
<proteinExistence type="predicted"/>
<protein>
    <submittedName>
        <fullName evidence="1">Cleavage stimulation factor subunit</fullName>
    </submittedName>
</protein>